<sequence length="171" mass="19149">MDVDMAEASGVRNAELEELKRQLEEKQREIDQLRAEQAAVKKGLSATDEAIPEWARVAAGIESLDAGQLQAVFKEDIGVERLEDEYEVADAMHFRHVESRCDGPPFPPLDRRAGFSLETCRYSGNRPSGNPLVVDRTQSSGKPAIKDRRISNRHLKRAGKRKLRSLPREAG</sequence>
<dbReference type="AlphaFoldDB" id="A0A7I4YMP8"/>
<evidence type="ECO:0000313" key="4">
    <source>
        <dbReference type="WBParaSite" id="HCON_00110245-00001"/>
    </source>
</evidence>
<reference evidence="4" key="1">
    <citation type="submission" date="2020-12" db="UniProtKB">
        <authorList>
            <consortium name="WormBaseParasite"/>
        </authorList>
    </citation>
    <scope>IDENTIFICATION</scope>
    <source>
        <strain evidence="4">MHco3</strain>
    </source>
</reference>
<organism evidence="3 4">
    <name type="scientific">Haemonchus contortus</name>
    <name type="common">Barber pole worm</name>
    <dbReference type="NCBI Taxonomy" id="6289"/>
    <lineage>
        <taxon>Eukaryota</taxon>
        <taxon>Metazoa</taxon>
        <taxon>Ecdysozoa</taxon>
        <taxon>Nematoda</taxon>
        <taxon>Chromadorea</taxon>
        <taxon>Rhabditida</taxon>
        <taxon>Rhabditina</taxon>
        <taxon>Rhabditomorpha</taxon>
        <taxon>Strongyloidea</taxon>
        <taxon>Trichostrongylidae</taxon>
        <taxon>Haemonchus</taxon>
    </lineage>
</organism>
<evidence type="ECO:0000313" key="3">
    <source>
        <dbReference type="Proteomes" id="UP000025227"/>
    </source>
</evidence>
<accession>A0A7I4YMP8</accession>
<evidence type="ECO:0000256" key="1">
    <source>
        <dbReference type="SAM" id="Coils"/>
    </source>
</evidence>
<keyword evidence="3" id="KW-1185">Reference proteome</keyword>
<feature type="region of interest" description="Disordered" evidence="2">
    <location>
        <begin position="122"/>
        <end position="171"/>
    </location>
</feature>
<keyword evidence="1" id="KW-0175">Coiled coil</keyword>
<dbReference type="WBParaSite" id="HCON_00110245-00001">
    <property type="protein sequence ID" value="HCON_00110245-00001"/>
    <property type="gene ID" value="HCON_00110245"/>
</dbReference>
<dbReference type="Proteomes" id="UP000025227">
    <property type="component" value="Unplaced"/>
</dbReference>
<proteinExistence type="predicted"/>
<protein>
    <submittedName>
        <fullName evidence="4">Transposase</fullName>
    </submittedName>
</protein>
<name>A0A7I4YMP8_HAECO</name>
<feature type="compositionally biased region" description="Basic residues" evidence="2">
    <location>
        <begin position="151"/>
        <end position="165"/>
    </location>
</feature>
<evidence type="ECO:0000256" key="2">
    <source>
        <dbReference type="SAM" id="MobiDB-lite"/>
    </source>
</evidence>
<feature type="coiled-coil region" evidence="1">
    <location>
        <begin position="6"/>
        <end position="43"/>
    </location>
</feature>
<dbReference type="OrthoDB" id="10573826at2759"/>